<dbReference type="GO" id="GO:0003899">
    <property type="term" value="F:DNA-directed RNA polymerase activity"/>
    <property type="evidence" value="ECO:0007669"/>
    <property type="project" value="InterPro"/>
</dbReference>
<dbReference type="GO" id="GO:0006269">
    <property type="term" value="P:DNA replication, synthesis of primer"/>
    <property type="evidence" value="ECO:0007669"/>
    <property type="project" value="UniProtKB-UniRule"/>
</dbReference>
<dbReference type="Proteomes" id="UP000073604">
    <property type="component" value="Chromosome"/>
</dbReference>
<sequence length="400" mass="46713">MLDPFGKRAEGLIKEEFGDIITFLERIPSALSIDEPVAMIQLLLESENPPQELIEVDNLEELRDLFKFYALLGAASISPYGLEAEIVKRAALRLYSERIKASKKLNETMLPVTPVEKDELPHNDLNILERRMDRHLSPEEKEKLEIKYRIPLKSFLNLWTGSLKEVYIRNGHAYLRWETTLKMWEKAFERRFERAINLLYDYRDELPEFYHRLREKLEEIAEEYFKERGEMFKGTASPLRFDLFPPCVKEALKGVPAGMRNYAITVLLTSFLSYARICPNPPKKDVRIKDCINDLKIIEEEILPVIIEAGNRCKPPLFEDQPHEIKNIWYHLGFGLTDSPTMEDSGNSTWYFPPNCDKIQTNAPQLCKPDRYCRGIKNPLSYYLKRLYLEGKKKEGETGE</sequence>
<gene>
    <name evidence="7" type="primary">priL</name>
    <name evidence="9" type="ORF">A0127_06215</name>
</gene>
<feature type="binding site" evidence="7">
    <location>
        <position position="373"/>
    </location>
    <ligand>
        <name>[4Fe-4S] cluster</name>
        <dbReference type="ChEBI" id="CHEBI:49883"/>
    </ligand>
</feature>
<proteinExistence type="inferred from homology"/>
<feature type="domain" description="DNA primase large subunit C-terminal" evidence="8">
    <location>
        <begin position="239"/>
        <end position="373"/>
    </location>
</feature>
<dbReference type="AlphaFoldDB" id="A0A142CVJ2"/>
<keyword evidence="10" id="KW-1185">Reference proteome</keyword>
<reference evidence="10" key="1">
    <citation type="submission" date="2016-03" db="EMBL/GenBank/DDBJ databases">
        <authorList>
            <person name="Oger P.M."/>
        </authorList>
    </citation>
    <scope>NUCLEOTIDE SEQUENCE [LARGE SCALE GENOMIC DNA]</scope>
    <source>
        <strain evidence="10">OG-1</strain>
    </source>
</reference>
<keyword evidence="1 7" id="KW-0004">4Fe-4S</keyword>
<dbReference type="HAMAP" id="MF_00701">
    <property type="entry name" value="DNA_primase_lrg_arc"/>
    <property type="match status" value="1"/>
</dbReference>
<keyword evidence="3 7" id="KW-0235">DNA replication</keyword>
<evidence type="ECO:0000256" key="1">
    <source>
        <dbReference type="ARBA" id="ARBA00022485"/>
    </source>
</evidence>
<name>A0A142CVJ2_9EURY</name>
<dbReference type="Gene3D" id="3.30.200.260">
    <property type="match status" value="1"/>
</dbReference>
<dbReference type="EMBL" id="CP014750">
    <property type="protein sequence ID" value="AMQ18794.1"/>
    <property type="molecule type" value="Genomic_DNA"/>
</dbReference>
<evidence type="ECO:0000256" key="4">
    <source>
        <dbReference type="ARBA" id="ARBA00022723"/>
    </source>
</evidence>
<evidence type="ECO:0000256" key="6">
    <source>
        <dbReference type="ARBA" id="ARBA00023014"/>
    </source>
</evidence>
<evidence type="ECO:0000313" key="10">
    <source>
        <dbReference type="Proteomes" id="UP000073604"/>
    </source>
</evidence>
<dbReference type="KEGG" id="tpep:A0127_06215"/>
<protein>
    <recommendedName>
        <fullName evidence="7">DNA primase large subunit PriL</fullName>
    </recommendedName>
</protein>
<dbReference type="Pfam" id="PF04104">
    <property type="entry name" value="DNA_primase_lrg"/>
    <property type="match status" value="1"/>
</dbReference>
<dbReference type="SUPFAM" id="SSF140914">
    <property type="entry name" value="PriB N-terminal domain-like"/>
    <property type="match status" value="1"/>
</dbReference>
<evidence type="ECO:0000313" key="9">
    <source>
        <dbReference type="EMBL" id="AMQ18794.1"/>
    </source>
</evidence>
<organism evidence="9 10">
    <name type="scientific">Thermococcus peptonophilus</name>
    <dbReference type="NCBI Taxonomy" id="53952"/>
    <lineage>
        <taxon>Archaea</taxon>
        <taxon>Methanobacteriati</taxon>
        <taxon>Methanobacteriota</taxon>
        <taxon>Thermococci</taxon>
        <taxon>Thermococcales</taxon>
        <taxon>Thermococcaceae</taxon>
        <taxon>Thermococcus</taxon>
    </lineage>
</organism>
<dbReference type="RefSeq" id="WP_062389354.1">
    <property type="nucleotide sequence ID" value="NZ_CP014750.1"/>
</dbReference>
<comment type="subunit">
    <text evidence="7">Heterodimer of a small subunit (PriS) and a large subunit (PriL).</text>
</comment>
<comment type="cofactor">
    <cofactor evidence="7">
        <name>[4Fe-4S] cluster</name>
        <dbReference type="ChEBI" id="CHEBI:49883"/>
    </cofactor>
    <text evidence="7">Binds 1 [4Fe-4S] cluster.</text>
</comment>
<dbReference type="NCBIfam" id="NF003051">
    <property type="entry name" value="PRK03968.1"/>
    <property type="match status" value="1"/>
</dbReference>
<keyword evidence="4 7" id="KW-0479">Metal-binding</keyword>
<dbReference type="OrthoDB" id="46081at2157"/>
<feature type="binding site" evidence="7">
    <location>
        <position position="367"/>
    </location>
    <ligand>
        <name>[4Fe-4S] cluster</name>
        <dbReference type="ChEBI" id="CHEBI:49883"/>
    </ligand>
</feature>
<dbReference type="Pfam" id="PF26466">
    <property type="entry name" value="DNA_primase_lrg_N"/>
    <property type="match status" value="1"/>
</dbReference>
<dbReference type="GO" id="GO:0051539">
    <property type="term" value="F:4 iron, 4 sulfur cluster binding"/>
    <property type="evidence" value="ECO:0007669"/>
    <property type="project" value="UniProtKB-UniRule"/>
</dbReference>
<keyword evidence="5 7" id="KW-0408">Iron</keyword>
<evidence type="ECO:0000256" key="2">
    <source>
        <dbReference type="ARBA" id="ARBA00022515"/>
    </source>
</evidence>
<evidence type="ECO:0000256" key="5">
    <source>
        <dbReference type="ARBA" id="ARBA00023004"/>
    </source>
</evidence>
<keyword evidence="6 7" id="KW-0411">Iron-sulfur</keyword>
<comment type="similarity">
    <text evidence="7">Belongs to the eukaryotic-type primase large subunit family.</text>
</comment>
<dbReference type="CDD" id="cd06560">
    <property type="entry name" value="PriL"/>
    <property type="match status" value="1"/>
</dbReference>
<dbReference type="GO" id="GO:1990077">
    <property type="term" value="C:primosome complex"/>
    <property type="evidence" value="ECO:0007669"/>
    <property type="project" value="UniProtKB-KW"/>
</dbReference>
<dbReference type="Gene3D" id="1.20.930.50">
    <property type="match status" value="1"/>
</dbReference>
<accession>A0A142CVJ2</accession>
<dbReference type="InterPro" id="IPR058560">
    <property type="entry name" value="DNA_primase_C"/>
</dbReference>
<evidence type="ECO:0000256" key="3">
    <source>
        <dbReference type="ARBA" id="ARBA00022705"/>
    </source>
</evidence>
<dbReference type="InterPro" id="IPR023642">
    <property type="entry name" value="DNA_primase_lsu_PriL"/>
</dbReference>
<evidence type="ECO:0000256" key="7">
    <source>
        <dbReference type="HAMAP-Rule" id="MF_00701"/>
    </source>
</evidence>
<comment type="function">
    <text evidence="7">Regulatory subunit of DNA primase, an RNA polymerase that catalyzes the synthesis of short RNA molecules used as primers for DNA polymerase during DNA replication. Stabilizes and modulates the activity of the small subunit, increasing the rate of DNA synthesis, and conferring RNA synthesis capability. The DNA polymerase activity may enable DNA primase to also catalyze primer extension after primer synthesis. May also play a role in DNA repair.</text>
</comment>
<keyword evidence="2 7" id="KW-0639">Primosome</keyword>
<dbReference type="GeneID" id="27140125"/>
<feature type="binding site" evidence="7">
    <location>
        <position position="247"/>
    </location>
    <ligand>
        <name>[4Fe-4S] cluster</name>
        <dbReference type="ChEBI" id="CHEBI:49883"/>
    </ligand>
</feature>
<dbReference type="STRING" id="53952.A0127_06215"/>
<evidence type="ECO:0000259" key="8">
    <source>
        <dbReference type="Pfam" id="PF04104"/>
    </source>
</evidence>
<feature type="binding site" evidence="7">
    <location>
        <position position="356"/>
    </location>
    <ligand>
        <name>[4Fe-4S] cluster</name>
        <dbReference type="ChEBI" id="CHEBI:49883"/>
    </ligand>
</feature>
<dbReference type="GO" id="GO:0046872">
    <property type="term" value="F:metal ion binding"/>
    <property type="evidence" value="ECO:0007669"/>
    <property type="project" value="UniProtKB-KW"/>
</dbReference>